<evidence type="ECO:0000313" key="13">
    <source>
        <dbReference type="Proteomes" id="UP001321760"/>
    </source>
</evidence>
<keyword evidence="8 9" id="KW-0472">Membrane</keyword>
<dbReference type="PROSITE" id="PS50920">
    <property type="entry name" value="SOLCAR"/>
    <property type="match status" value="3"/>
</dbReference>
<reference evidence="12" key="2">
    <citation type="submission" date="2023-05" db="EMBL/GenBank/DDBJ databases">
        <authorList>
            <consortium name="Lawrence Berkeley National Laboratory"/>
            <person name="Steindorff A."/>
            <person name="Hensen N."/>
            <person name="Bonometti L."/>
            <person name="Westerberg I."/>
            <person name="Brannstrom I.O."/>
            <person name="Guillou S."/>
            <person name="Cros-Aarteil S."/>
            <person name="Calhoun S."/>
            <person name="Haridas S."/>
            <person name="Kuo A."/>
            <person name="Mondo S."/>
            <person name="Pangilinan J."/>
            <person name="Riley R."/>
            <person name="Labutti K."/>
            <person name="Andreopoulos B."/>
            <person name="Lipzen A."/>
            <person name="Chen C."/>
            <person name="Yanf M."/>
            <person name="Daum C."/>
            <person name="Ng V."/>
            <person name="Clum A."/>
            <person name="Ohm R."/>
            <person name="Martin F."/>
            <person name="Silar P."/>
            <person name="Natvig D."/>
            <person name="Lalanne C."/>
            <person name="Gautier V."/>
            <person name="Ament-Velasquez S.L."/>
            <person name="Kruys A."/>
            <person name="Hutchinson M.I."/>
            <person name="Powell A.J."/>
            <person name="Barry K."/>
            <person name="Miller A.N."/>
            <person name="Grigoriev I.V."/>
            <person name="Debuchy R."/>
            <person name="Gladieux P."/>
            <person name="Thoren M.H."/>
            <person name="Johannesson H."/>
        </authorList>
    </citation>
    <scope>NUCLEOTIDE SEQUENCE</scope>
    <source>
        <strain evidence="12">PSN243</strain>
    </source>
</reference>
<evidence type="ECO:0000256" key="9">
    <source>
        <dbReference type="PROSITE-ProRule" id="PRU00282"/>
    </source>
</evidence>
<keyword evidence="5" id="KW-0677">Repeat</keyword>
<evidence type="ECO:0000256" key="2">
    <source>
        <dbReference type="ARBA" id="ARBA00006375"/>
    </source>
</evidence>
<evidence type="ECO:0000256" key="11">
    <source>
        <dbReference type="SAM" id="Phobius"/>
    </source>
</evidence>
<dbReference type="InterPro" id="IPR018108">
    <property type="entry name" value="MCP_transmembrane"/>
</dbReference>
<comment type="subcellular location">
    <subcellularLocation>
        <location evidence="1">Membrane</location>
        <topology evidence="1">Multi-pass membrane protein</topology>
    </subcellularLocation>
</comment>
<dbReference type="PANTHER" id="PTHR45939">
    <property type="entry name" value="PEROXISOMAL MEMBRANE PROTEIN PMP34-RELATED"/>
    <property type="match status" value="1"/>
</dbReference>
<dbReference type="GO" id="GO:0016020">
    <property type="term" value="C:membrane"/>
    <property type="evidence" value="ECO:0007669"/>
    <property type="project" value="UniProtKB-SubCell"/>
</dbReference>
<evidence type="ECO:0000256" key="8">
    <source>
        <dbReference type="ARBA" id="ARBA00023136"/>
    </source>
</evidence>
<dbReference type="GO" id="GO:0015217">
    <property type="term" value="F:ADP transmembrane transporter activity"/>
    <property type="evidence" value="ECO:0007669"/>
    <property type="project" value="TreeGrafter"/>
</dbReference>
<dbReference type="InterPro" id="IPR052217">
    <property type="entry name" value="Mito/Peroxisomal_Carrier"/>
</dbReference>
<comment type="caution">
    <text evidence="12">The sequence shown here is derived from an EMBL/GenBank/DDBJ whole genome shotgun (WGS) entry which is preliminary data.</text>
</comment>
<evidence type="ECO:0000256" key="10">
    <source>
        <dbReference type="RuleBase" id="RU000488"/>
    </source>
</evidence>
<keyword evidence="3 10" id="KW-0813">Transport</keyword>
<feature type="transmembrane region" description="Helical" evidence="11">
    <location>
        <begin position="7"/>
        <end position="29"/>
    </location>
</feature>
<name>A0AAV9H5E3_9PEZI</name>
<protein>
    <submittedName>
        <fullName evidence="12">Peroxisomal adenine nucleotide transporter 1</fullName>
    </submittedName>
</protein>
<evidence type="ECO:0000256" key="6">
    <source>
        <dbReference type="ARBA" id="ARBA00022792"/>
    </source>
</evidence>
<evidence type="ECO:0000256" key="3">
    <source>
        <dbReference type="ARBA" id="ARBA00022448"/>
    </source>
</evidence>
<dbReference type="Gene3D" id="1.50.40.10">
    <property type="entry name" value="Mitochondrial carrier domain"/>
    <property type="match status" value="1"/>
</dbReference>
<dbReference type="Proteomes" id="UP001321760">
    <property type="component" value="Unassembled WGS sequence"/>
</dbReference>
<keyword evidence="13" id="KW-1185">Reference proteome</keyword>
<comment type="similarity">
    <text evidence="2 10">Belongs to the mitochondrial carrier (TC 2.A.29) family.</text>
</comment>
<sequence>MPRASKLLPSLGHAASGAGGTVVSTLAIYPLDLVNTRLKVQRQLRADGTIQESDAYGGILEAFRAIYTKEGGISALFAGLGPDVAKSAADSFLFFLFYTWFRARRLRARNDVKYLSVLEELAVGAAAGACSKAFTTPVSNVVTRQQTASLLGNGHPQKATFGGTIAEIRREKGLLGLWAGYSASLVLTLNPSMTFFLQQLLKRLLVSRENWDEPGGVVTFLLAALSKVSATSITYPFQIAKARVQVSTPPNEKRASQENDVPKSPVEAVRSIARETIFGTVSRIAKTEGVKALYDGIGGELLKGFFSHGTTMVSKDIIHGLLVRFYLALIVLLQRYPQFRARFLQKLHKTKVQVGREYQIATLVSAMARQRMTGAVGGTFGSGRKTLKSLLWASESRI</sequence>
<organism evidence="12 13">
    <name type="scientific">Podospora aff. communis PSN243</name>
    <dbReference type="NCBI Taxonomy" id="3040156"/>
    <lineage>
        <taxon>Eukaryota</taxon>
        <taxon>Fungi</taxon>
        <taxon>Dikarya</taxon>
        <taxon>Ascomycota</taxon>
        <taxon>Pezizomycotina</taxon>
        <taxon>Sordariomycetes</taxon>
        <taxon>Sordariomycetidae</taxon>
        <taxon>Sordariales</taxon>
        <taxon>Podosporaceae</taxon>
        <taxon>Podospora</taxon>
    </lineage>
</organism>
<keyword evidence="6" id="KW-0999">Mitochondrion inner membrane</keyword>
<evidence type="ECO:0000256" key="4">
    <source>
        <dbReference type="ARBA" id="ARBA00022692"/>
    </source>
</evidence>
<gene>
    <name evidence="12" type="ORF">QBC34DRAFT_388296</name>
</gene>
<dbReference type="InterPro" id="IPR023395">
    <property type="entry name" value="MCP_dom_sf"/>
</dbReference>
<evidence type="ECO:0000256" key="7">
    <source>
        <dbReference type="ARBA" id="ARBA00022989"/>
    </source>
</evidence>
<feature type="transmembrane region" description="Helical" evidence="11">
    <location>
        <begin position="84"/>
        <end position="101"/>
    </location>
</feature>
<dbReference type="Pfam" id="PF00153">
    <property type="entry name" value="Mito_carr"/>
    <property type="match status" value="3"/>
</dbReference>
<reference evidence="12" key="1">
    <citation type="journal article" date="2023" name="Mol. Phylogenet. Evol.">
        <title>Genome-scale phylogeny and comparative genomics of the fungal order Sordariales.</title>
        <authorList>
            <person name="Hensen N."/>
            <person name="Bonometti L."/>
            <person name="Westerberg I."/>
            <person name="Brannstrom I.O."/>
            <person name="Guillou S."/>
            <person name="Cros-Aarteil S."/>
            <person name="Calhoun S."/>
            <person name="Haridas S."/>
            <person name="Kuo A."/>
            <person name="Mondo S."/>
            <person name="Pangilinan J."/>
            <person name="Riley R."/>
            <person name="LaButti K."/>
            <person name="Andreopoulos B."/>
            <person name="Lipzen A."/>
            <person name="Chen C."/>
            <person name="Yan M."/>
            <person name="Daum C."/>
            <person name="Ng V."/>
            <person name="Clum A."/>
            <person name="Steindorff A."/>
            <person name="Ohm R.A."/>
            <person name="Martin F."/>
            <person name="Silar P."/>
            <person name="Natvig D.O."/>
            <person name="Lalanne C."/>
            <person name="Gautier V."/>
            <person name="Ament-Velasquez S.L."/>
            <person name="Kruys A."/>
            <person name="Hutchinson M.I."/>
            <person name="Powell A.J."/>
            <person name="Barry K."/>
            <person name="Miller A.N."/>
            <person name="Grigoriev I.V."/>
            <person name="Debuchy R."/>
            <person name="Gladieux P."/>
            <person name="Hiltunen Thoren M."/>
            <person name="Johannesson H."/>
        </authorList>
    </citation>
    <scope>NUCLEOTIDE SEQUENCE</scope>
    <source>
        <strain evidence="12">PSN243</strain>
    </source>
</reference>
<evidence type="ECO:0000256" key="5">
    <source>
        <dbReference type="ARBA" id="ARBA00022737"/>
    </source>
</evidence>
<dbReference type="EMBL" id="MU865913">
    <property type="protein sequence ID" value="KAK4455912.1"/>
    <property type="molecule type" value="Genomic_DNA"/>
</dbReference>
<feature type="repeat" description="Solcar" evidence="9">
    <location>
        <begin position="8"/>
        <end position="104"/>
    </location>
</feature>
<keyword evidence="6" id="KW-0496">Mitochondrion</keyword>
<dbReference type="SUPFAM" id="SSF103506">
    <property type="entry name" value="Mitochondrial carrier"/>
    <property type="match status" value="1"/>
</dbReference>
<accession>A0AAV9H5E3</accession>
<dbReference type="AlphaFoldDB" id="A0AAV9H5E3"/>
<evidence type="ECO:0000256" key="1">
    <source>
        <dbReference type="ARBA" id="ARBA00004141"/>
    </source>
</evidence>
<keyword evidence="7 11" id="KW-1133">Transmembrane helix</keyword>
<proteinExistence type="inferred from homology"/>
<dbReference type="PANTHER" id="PTHR45939:SF2">
    <property type="entry name" value="CARRIER PROTEIN, PUTATIVE (AFU_ORTHOLOGUE AFUA_2G13870)-RELATED"/>
    <property type="match status" value="1"/>
</dbReference>
<feature type="transmembrane region" description="Helical" evidence="11">
    <location>
        <begin position="175"/>
        <end position="197"/>
    </location>
</feature>
<evidence type="ECO:0000313" key="12">
    <source>
        <dbReference type="EMBL" id="KAK4455912.1"/>
    </source>
</evidence>
<feature type="repeat" description="Solcar" evidence="9">
    <location>
        <begin position="214"/>
        <end position="321"/>
    </location>
</feature>
<feature type="repeat" description="Solcar" evidence="9">
    <location>
        <begin position="115"/>
        <end position="204"/>
    </location>
</feature>
<keyword evidence="4 9" id="KW-0812">Transmembrane</keyword>